<dbReference type="GO" id="GO:0000166">
    <property type="term" value="F:nucleotide binding"/>
    <property type="evidence" value="ECO:0007669"/>
    <property type="project" value="InterPro"/>
</dbReference>
<dbReference type="InterPro" id="IPR000683">
    <property type="entry name" value="Gfo/Idh/MocA-like_OxRdtase_N"/>
</dbReference>
<evidence type="ECO:0000259" key="2">
    <source>
        <dbReference type="Pfam" id="PF22725"/>
    </source>
</evidence>
<feature type="domain" description="GFO/IDH/MocA-like oxidoreductase" evidence="2">
    <location>
        <begin position="158"/>
        <end position="221"/>
    </location>
</feature>
<dbReference type="SUPFAM" id="SSF51735">
    <property type="entry name" value="NAD(P)-binding Rossmann-fold domains"/>
    <property type="match status" value="1"/>
</dbReference>
<dbReference type="Gene3D" id="3.40.50.720">
    <property type="entry name" value="NAD(P)-binding Rossmann-like Domain"/>
    <property type="match status" value="1"/>
</dbReference>
<feature type="domain" description="Gfo/Idh/MocA-like oxidoreductase N-terminal" evidence="1">
    <location>
        <begin position="5"/>
        <end position="120"/>
    </location>
</feature>
<dbReference type="PANTHER" id="PTHR43377">
    <property type="entry name" value="BILIVERDIN REDUCTASE A"/>
    <property type="match status" value="1"/>
</dbReference>
<dbReference type="InterPro" id="IPR036291">
    <property type="entry name" value="NAD(P)-bd_dom_sf"/>
</dbReference>
<organism evidence="3">
    <name type="scientific">anaerobic digester metagenome</name>
    <dbReference type="NCBI Taxonomy" id="1263854"/>
    <lineage>
        <taxon>unclassified sequences</taxon>
        <taxon>metagenomes</taxon>
        <taxon>ecological metagenomes</taxon>
    </lineage>
</organism>
<keyword evidence="3" id="KW-0560">Oxidoreductase</keyword>
<dbReference type="GO" id="GO:0050606">
    <property type="term" value="F:4-carboxy-2-hydroxymuconate semialdehyde hemiacetal dehydrogenase activity"/>
    <property type="evidence" value="ECO:0007669"/>
    <property type="project" value="UniProtKB-EC"/>
</dbReference>
<dbReference type="Pfam" id="PF01408">
    <property type="entry name" value="GFO_IDH_MocA"/>
    <property type="match status" value="1"/>
</dbReference>
<dbReference type="EMBL" id="CAADRM010000148">
    <property type="protein sequence ID" value="VFU18343.1"/>
    <property type="molecule type" value="Genomic_DNA"/>
</dbReference>
<name>A0A485M4K3_9ZZZZ</name>
<dbReference type="Pfam" id="PF22725">
    <property type="entry name" value="GFO_IDH_MocA_C3"/>
    <property type="match status" value="1"/>
</dbReference>
<dbReference type="EC" id="1.1.1.312" evidence="3"/>
<dbReference type="AlphaFoldDB" id="A0A485M4K3"/>
<protein>
    <submittedName>
        <fullName evidence="3">4-carboxy-2-hydroxymuconate-6-semialdehyde dehydrogenase</fullName>
        <ecNumber evidence="3">1.1.1.312</ecNumber>
    </submittedName>
</protein>
<dbReference type="PANTHER" id="PTHR43377:SF1">
    <property type="entry name" value="BILIVERDIN REDUCTASE A"/>
    <property type="match status" value="1"/>
</dbReference>
<sequence length="308" mass="33239">MSRVRAAVIGVGYLGRFHAQKYAAMDDVDLVGVVDIDASRAREVAHEVGTRPLSKCGDLPEDIDAVSIAVPTTAHAEVAIPLLERGVAVLLEKPISARLDEARAIINAAARGGAKLQIGHLERFNPALLELSGSIKNPMFIEAHRISPFKVRGTDVDVVLDIMIHDIDIILSLVASPIQSIEAIGVPVLTDSVDIANARVRFESGCIANITASRVSADTMRKIRMFQSNAYISIDFAKAAVDVYTLEENRQISHNHLTMSESDALASEIRSFVDAVRGLAEVRVDGIAGLRAIEVAHAIKDSMIIPKR</sequence>
<gene>
    <name evidence="3" type="primary">ligC</name>
    <name evidence="3" type="ORF">SCFA_800007</name>
</gene>
<evidence type="ECO:0000259" key="1">
    <source>
        <dbReference type="Pfam" id="PF01408"/>
    </source>
</evidence>
<dbReference type="InterPro" id="IPR051450">
    <property type="entry name" value="Gfo/Idh/MocA_Oxidoreductases"/>
</dbReference>
<dbReference type="Gene3D" id="3.30.360.10">
    <property type="entry name" value="Dihydrodipicolinate Reductase, domain 2"/>
    <property type="match status" value="1"/>
</dbReference>
<proteinExistence type="predicted"/>
<dbReference type="InterPro" id="IPR055170">
    <property type="entry name" value="GFO_IDH_MocA-like_dom"/>
</dbReference>
<evidence type="ECO:0000313" key="3">
    <source>
        <dbReference type="EMBL" id="VFU18343.1"/>
    </source>
</evidence>
<reference evidence="3" key="1">
    <citation type="submission" date="2019-03" db="EMBL/GenBank/DDBJ databases">
        <authorList>
            <person name="Hao L."/>
        </authorList>
    </citation>
    <scope>NUCLEOTIDE SEQUENCE</scope>
</reference>
<dbReference type="SUPFAM" id="SSF55347">
    <property type="entry name" value="Glyceraldehyde-3-phosphate dehydrogenase-like, C-terminal domain"/>
    <property type="match status" value="1"/>
</dbReference>
<accession>A0A485M4K3</accession>